<dbReference type="GO" id="GO:0000724">
    <property type="term" value="P:double-strand break repair via homologous recombination"/>
    <property type="evidence" value="ECO:0000318"/>
    <property type="project" value="GO_Central"/>
</dbReference>
<comment type="subcellular location">
    <subcellularLocation>
        <location evidence="2">Chromosome</location>
    </subcellularLocation>
    <subcellularLocation>
        <location evidence="1">Nucleus</location>
    </subcellularLocation>
</comment>
<keyword evidence="5" id="KW-0547">Nucleotide-binding</keyword>
<dbReference type="AlphaFoldDB" id="E9GJ61"/>
<feature type="region of interest" description="Disordered" evidence="13">
    <location>
        <begin position="849"/>
        <end position="874"/>
    </location>
</feature>
<protein>
    <submittedName>
        <fullName evidence="15">Putative SMC6, structural maintenance of chromosome protein 6, copy A</fullName>
    </submittedName>
</protein>
<keyword evidence="10" id="KW-0234">DNA repair</keyword>
<evidence type="ECO:0000313" key="16">
    <source>
        <dbReference type="Proteomes" id="UP000000305"/>
    </source>
</evidence>
<evidence type="ECO:0000256" key="2">
    <source>
        <dbReference type="ARBA" id="ARBA00004286"/>
    </source>
</evidence>
<evidence type="ECO:0000256" key="6">
    <source>
        <dbReference type="ARBA" id="ARBA00022763"/>
    </source>
</evidence>
<organism evidence="15 16">
    <name type="scientific">Daphnia pulex</name>
    <name type="common">Water flea</name>
    <dbReference type="NCBI Taxonomy" id="6669"/>
    <lineage>
        <taxon>Eukaryota</taxon>
        <taxon>Metazoa</taxon>
        <taxon>Ecdysozoa</taxon>
        <taxon>Arthropoda</taxon>
        <taxon>Crustacea</taxon>
        <taxon>Branchiopoda</taxon>
        <taxon>Diplostraca</taxon>
        <taxon>Cladocera</taxon>
        <taxon>Anomopoda</taxon>
        <taxon>Daphniidae</taxon>
        <taxon>Daphnia</taxon>
    </lineage>
</organism>
<dbReference type="GO" id="GO:0005634">
    <property type="term" value="C:nucleus"/>
    <property type="evidence" value="ECO:0000318"/>
    <property type="project" value="GO_Central"/>
</dbReference>
<evidence type="ECO:0000256" key="3">
    <source>
        <dbReference type="ARBA" id="ARBA00006793"/>
    </source>
</evidence>
<evidence type="ECO:0000256" key="7">
    <source>
        <dbReference type="ARBA" id="ARBA00022840"/>
    </source>
</evidence>
<dbReference type="OrthoDB" id="10072614at2759"/>
<evidence type="ECO:0000313" key="15">
    <source>
        <dbReference type="EMBL" id="EFX80391.1"/>
    </source>
</evidence>
<sequence length="967" mass="111616">MLKLIVLENFLCHDHLKVEFNKKINFIIGKNGSGKSAILTGIVVALGERASSTCRGQSLKGKLISKKHSDLDRILAQMNIQVDNPVCILNQETAKNFLHNNDAQQKYKLFERATQIDAIHNEYLVAKEEISKSKSCLEEKLQSLKFLHADVNKWKTKKEWYDEINKVHDKKEQLQNEILWAHVEGFEKKATKALQKKKNQLSEIEKVQVAREKFAVVDKQLTEMKNRKKTFQNDLGQLGTEKQRLMKDKTDLIKEIENLKKTYGDSEHAQEKARREISLYQLKEKFESFDSSRKVSEHQVEQLNNACIQLRNETVDVKSESRRIHVSLETKKKTLAQLQKSDSNSCAVFGEWVPKLLQRIERTPFRGSKPKGPIGSYIKLRDRSWAPVIEHFFGPRLSCFVCSNDEDAKLLQKLVHEEVPRNGQTPKILVSCMNGQVHDVREHKVHCSEELLSKDIHCLMDMLIIDDNDVTNVLIDLNGIEQVLLIGKDRDACYLLADSSRVPYNCKSAITKEGNTYHPDPNYRSYCGRVRNTARYLQASVEDAIRNLQQDIENLQRDEIRIGQLFKNLSMQIQNNEGQLKHEESKLSSTQKEIIDIVMKKRTIEEENVEGNSTDVLALEEDLVDVEKKLERIDEAFQTKSDNFEELKRELEKLQQTADQHQTTISSLMTNRGPLQESFRLNEIQQQNIKEKIDKLSTKLTSMQSNFDAFEADYEDARAKAESEAALSAQASSRVLVTKSLKNLYSELRQLEKEVVAQEKELGSRDHVYAEYRRRNADYERAYLEVTRVQSSLGKMMDMSKKRKEYISVFRDCIESRTFKIFRALLRTRHYSGKISFDHSKKTLSMIVVPPGRDESSQPAKRGRESGATDIRSLSGGERSFTTICFILSLWEATESPFRILDEFDVFMDHVNRSLCMELLVSEASEKSGRQFVFLTPLGVDNQHLNNMNDLFIFRMDDPDREENNPV</sequence>
<dbReference type="HOGENOM" id="CLU_009063_0_0_1"/>
<name>E9GJ61_DAPPU</name>
<accession>E9GJ61</accession>
<dbReference type="eggNOG" id="KOG0250">
    <property type="taxonomic scope" value="Eukaryota"/>
</dbReference>
<evidence type="ECO:0000256" key="13">
    <source>
        <dbReference type="SAM" id="MobiDB-lite"/>
    </source>
</evidence>
<evidence type="ECO:0000256" key="11">
    <source>
        <dbReference type="ARBA" id="ARBA00023242"/>
    </source>
</evidence>
<keyword evidence="7" id="KW-0067">ATP-binding</keyword>
<keyword evidence="11" id="KW-0539">Nucleus</keyword>
<dbReference type="SUPFAM" id="SSF52540">
    <property type="entry name" value="P-loop containing nucleoside triphosphate hydrolases"/>
    <property type="match status" value="1"/>
</dbReference>
<evidence type="ECO:0000256" key="4">
    <source>
        <dbReference type="ARBA" id="ARBA00022454"/>
    </source>
</evidence>
<reference evidence="15 16" key="1">
    <citation type="journal article" date="2011" name="Science">
        <title>The ecoresponsive genome of Daphnia pulex.</title>
        <authorList>
            <person name="Colbourne J.K."/>
            <person name="Pfrender M.E."/>
            <person name="Gilbert D."/>
            <person name="Thomas W.K."/>
            <person name="Tucker A."/>
            <person name="Oakley T.H."/>
            <person name="Tokishita S."/>
            <person name="Aerts A."/>
            <person name="Arnold G.J."/>
            <person name="Basu M.K."/>
            <person name="Bauer D.J."/>
            <person name="Caceres C.E."/>
            <person name="Carmel L."/>
            <person name="Casola C."/>
            <person name="Choi J.H."/>
            <person name="Detter J.C."/>
            <person name="Dong Q."/>
            <person name="Dusheyko S."/>
            <person name="Eads B.D."/>
            <person name="Frohlich T."/>
            <person name="Geiler-Samerotte K.A."/>
            <person name="Gerlach D."/>
            <person name="Hatcher P."/>
            <person name="Jogdeo S."/>
            <person name="Krijgsveld J."/>
            <person name="Kriventseva E.V."/>
            <person name="Kultz D."/>
            <person name="Laforsch C."/>
            <person name="Lindquist E."/>
            <person name="Lopez J."/>
            <person name="Manak J.R."/>
            <person name="Muller J."/>
            <person name="Pangilinan J."/>
            <person name="Patwardhan R.P."/>
            <person name="Pitluck S."/>
            <person name="Pritham E.J."/>
            <person name="Rechtsteiner A."/>
            <person name="Rho M."/>
            <person name="Rogozin I.B."/>
            <person name="Sakarya O."/>
            <person name="Salamov A."/>
            <person name="Schaack S."/>
            <person name="Shapiro H."/>
            <person name="Shiga Y."/>
            <person name="Skalitzky C."/>
            <person name="Smith Z."/>
            <person name="Souvorov A."/>
            <person name="Sung W."/>
            <person name="Tang Z."/>
            <person name="Tsuchiya D."/>
            <person name="Tu H."/>
            <person name="Vos H."/>
            <person name="Wang M."/>
            <person name="Wolf Y.I."/>
            <person name="Yamagata H."/>
            <person name="Yamada T."/>
            <person name="Ye Y."/>
            <person name="Shaw J.R."/>
            <person name="Andrews J."/>
            <person name="Crease T.J."/>
            <person name="Tang H."/>
            <person name="Lucas S.M."/>
            <person name="Robertson H.M."/>
            <person name="Bork P."/>
            <person name="Koonin E.V."/>
            <person name="Zdobnov E.M."/>
            <person name="Grigoriev I.V."/>
            <person name="Lynch M."/>
            <person name="Boore J.L."/>
        </authorList>
    </citation>
    <scope>NUCLEOTIDE SEQUENCE [LARGE SCALE GENOMIC DNA]</scope>
</reference>
<dbReference type="STRING" id="6669.E9GJ61"/>
<keyword evidence="4" id="KW-0158">Chromosome</keyword>
<proteinExistence type="inferred from homology"/>
<dbReference type="EMBL" id="GL732547">
    <property type="protein sequence ID" value="EFX80391.1"/>
    <property type="molecule type" value="Genomic_DNA"/>
</dbReference>
<dbReference type="GO" id="GO:0005524">
    <property type="term" value="F:ATP binding"/>
    <property type="evidence" value="ECO:0007669"/>
    <property type="project" value="UniProtKB-KW"/>
</dbReference>
<evidence type="ECO:0000256" key="9">
    <source>
        <dbReference type="ARBA" id="ARBA00023172"/>
    </source>
</evidence>
<feature type="compositionally biased region" description="Basic and acidic residues" evidence="13">
    <location>
        <begin position="852"/>
        <end position="867"/>
    </location>
</feature>
<dbReference type="GO" id="GO:0003684">
    <property type="term" value="F:damaged DNA binding"/>
    <property type="evidence" value="ECO:0000318"/>
    <property type="project" value="GO_Central"/>
</dbReference>
<keyword evidence="6" id="KW-0227">DNA damage</keyword>
<evidence type="ECO:0000256" key="8">
    <source>
        <dbReference type="ARBA" id="ARBA00023054"/>
    </source>
</evidence>
<feature type="coiled-coil region" evidence="12">
    <location>
        <begin position="157"/>
        <end position="207"/>
    </location>
</feature>
<dbReference type="Proteomes" id="UP000000305">
    <property type="component" value="Unassembled WGS sequence"/>
</dbReference>
<evidence type="ECO:0000256" key="10">
    <source>
        <dbReference type="ARBA" id="ARBA00023204"/>
    </source>
</evidence>
<dbReference type="GO" id="GO:0035861">
    <property type="term" value="C:site of double-strand break"/>
    <property type="evidence" value="ECO:0000318"/>
    <property type="project" value="GO_Central"/>
</dbReference>
<dbReference type="GO" id="GO:0030915">
    <property type="term" value="C:Smc5-Smc6 complex"/>
    <property type="evidence" value="ECO:0000318"/>
    <property type="project" value="GO_Central"/>
</dbReference>
<keyword evidence="16" id="KW-1185">Reference proteome</keyword>
<evidence type="ECO:0000256" key="12">
    <source>
        <dbReference type="SAM" id="Coils"/>
    </source>
</evidence>
<dbReference type="GO" id="GO:0003697">
    <property type="term" value="F:single-stranded DNA binding"/>
    <property type="evidence" value="ECO:0000318"/>
    <property type="project" value="GO_Central"/>
</dbReference>
<dbReference type="Pfam" id="PF02463">
    <property type="entry name" value="SMC_N"/>
    <property type="match status" value="1"/>
</dbReference>
<dbReference type="InterPro" id="IPR003395">
    <property type="entry name" value="RecF/RecN/SMC_N"/>
</dbReference>
<dbReference type="Gene3D" id="3.40.50.300">
    <property type="entry name" value="P-loop containing nucleotide triphosphate hydrolases"/>
    <property type="match status" value="2"/>
</dbReference>
<keyword evidence="8 12" id="KW-0175">Coiled coil</keyword>
<keyword evidence="9" id="KW-0233">DNA recombination</keyword>
<dbReference type="PANTHER" id="PTHR19306">
    <property type="entry name" value="STRUCTURAL MAINTENANCE OF CHROMOSOMES 5,6 SMC5, SMC6"/>
    <property type="match status" value="1"/>
</dbReference>
<evidence type="ECO:0000256" key="1">
    <source>
        <dbReference type="ARBA" id="ARBA00004123"/>
    </source>
</evidence>
<dbReference type="InParanoid" id="E9GJ61"/>
<dbReference type="KEGG" id="dpx:DAPPUDRAFT_103378"/>
<evidence type="ECO:0000256" key="5">
    <source>
        <dbReference type="ARBA" id="ARBA00022741"/>
    </source>
</evidence>
<gene>
    <name evidence="15" type="ORF">DAPPUDRAFT_103378</name>
</gene>
<dbReference type="FunCoup" id="E9GJ61">
    <property type="interactions" value="1384"/>
</dbReference>
<comment type="similarity">
    <text evidence="3">Belongs to the SMC family. SMC6 subfamily.</text>
</comment>
<evidence type="ECO:0000259" key="14">
    <source>
        <dbReference type="Pfam" id="PF02463"/>
    </source>
</evidence>
<dbReference type="PANTHER" id="PTHR19306:SF6">
    <property type="entry name" value="STRUCTURAL MAINTENANCE OF CHROMOSOMES PROTEIN 6"/>
    <property type="match status" value="1"/>
</dbReference>
<feature type="domain" description="RecF/RecN/SMC N-terminal" evidence="14">
    <location>
        <begin position="1"/>
        <end position="951"/>
    </location>
</feature>
<feature type="coiled-coil region" evidence="12">
    <location>
        <begin position="242"/>
        <end position="320"/>
    </location>
</feature>
<dbReference type="InterPro" id="IPR027417">
    <property type="entry name" value="P-loop_NTPase"/>
</dbReference>
<feature type="coiled-coil region" evidence="12">
    <location>
        <begin position="538"/>
        <end position="761"/>
    </location>
</feature>